<dbReference type="Gene3D" id="1.10.10.10">
    <property type="entry name" value="Winged helix-like DNA-binding domain superfamily/Winged helix DNA-binding domain"/>
    <property type="match status" value="1"/>
</dbReference>
<dbReference type="EMBL" id="FRCA01000006">
    <property type="protein sequence ID" value="SHM25706.1"/>
    <property type="molecule type" value="Genomic_DNA"/>
</dbReference>
<dbReference type="PANTHER" id="PTHR48111:SF36">
    <property type="entry name" value="TRANSCRIPTIONAL REGULATORY PROTEIN CUTR"/>
    <property type="match status" value="1"/>
</dbReference>
<gene>
    <name evidence="10" type="ORF">HCU01_42400</name>
    <name evidence="11" type="ORF">SAMN05660971_02561</name>
</gene>
<organism evidence="11 12">
    <name type="scientific">Halomonas cupida</name>
    <dbReference type="NCBI Taxonomy" id="44933"/>
    <lineage>
        <taxon>Bacteria</taxon>
        <taxon>Pseudomonadati</taxon>
        <taxon>Pseudomonadota</taxon>
        <taxon>Gammaproteobacteria</taxon>
        <taxon>Oceanospirillales</taxon>
        <taxon>Halomonadaceae</taxon>
        <taxon>Halomonas</taxon>
    </lineage>
</organism>
<dbReference type="GO" id="GO:0000976">
    <property type="term" value="F:transcription cis-regulatory region binding"/>
    <property type="evidence" value="ECO:0007669"/>
    <property type="project" value="TreeGrafter"/>
</dbReference>
<dbReference type="GO" id="GO:0006355">
    <property type="term" value="P:regulation of DNA-templated transcription"/>
    <property type="evidence" value="ECO:0007669"/>
    <property type="project" value="InterPro"/>
</dbReference>
<dbReference type="PROSITE" id="PS50110">
    <property type="entry name" value="RESPONSE_REGULATORY"/>
    <property type="match status" value="1"/>
</dbReference>
<keyword evidence="3" id="KW-0805">Transcription regulation</keyword>
<evidence type="ECO:0000256" key="6">
    <source>
        <dbReference type="PROSITE-ProRule" id="PRU00169"/>
    </source>
</evidence>
<dbReference type="InterPro" id="IPR011006">
    <property type="entry name" value="CheY-like_superfamily"/>
</dbReference>
<dbReference type="InterPro" id="IPR039420">
    <property type="entry name" value="WalR-like"/>
</dbReference>
<feature type="domain" description="OmpR/PhoB-type" evidence="9">
    <location>
        <begin position="124"/>
        <end position="219"/>
    </location>
</feature>
<dbReference type="PANTHER" id="PTHR48111">
    <property type="entry name" value="REGULATOR OF RPOS"/>
    <property type="match status" value="1"/>
</dbReference>
<dbReference type="STRING" id="44933.SAMN05660971_02561"/>
<keyword evidence="5" id="KW-0804">Transcription</keyword>
<dbReference type="Gene3D" id="6.10.250.690">
    <property type="match status" value="1"/>
</dbReference>
<evidence type="ECO:0000256" key="3">
    <source>
        <dbReference type="ARBA" id="ARBA00023015"/>
    </source>
</evidence>
<feature type="modified residue" description="4-aspartylphosphate" evidence="6">
    <location>
        <position position="51"/>
    </location>
</feature>
<evidence type="ECO:0000259" key="9">
    <source>
        <dbReference type="PROSITE" id="PS51755"/>
    </source>
</evidence>
<dbReference type="InterPro" id="IPR001867">
    <property type="entry name" value="OmpR/PhoB-type_DNA-bd"/>
</dbReference>
<reference evidence="10 13" key="2">
    <citation type="submission" date="2019-07" db="EMBL/GenBank/DDBJ databases">
        <title>Whole genome shotgun sequence of Halomonas cupida NBRC 102219.</title>
        <authorList>
            <person name="Hosoyama A."/>
            <person name="Uohara A."/>
            <person name="Ohji S."/>
            <person name="Ichikawa N."/>
        </authorList>
    </citation>
    <scope>NUCLEOTIDE SEQUENCE [LARGE SCALE GENOMIC DNA]</scope>
    <source>
        <strain evidence="10 13">NBRC 102219</strain>
    </source>
</reference>
<evidence type="ECO:0000259" key="8">
    <source>
        <dbReference type="PROSITE" id="PS50110"/>
    </source>
</evidence>
<sequence>MRLLLVEDDELISRSLGQALTRLGNSVEVFASCRDARAALQGAPFDLVVLDLGLPDGDGLSLLEEIRRRGDSTPVLILTARDGLDDRVRGLDLGADDYLAKPFQLAELEARVRALLRRSQQRTDNCLSLGPLRFDPATGTSWLDDAPLDLPHRERLLLESLLLHAGNIAPREILENRLFGFGEVGTNALEVYVSRLRKRLKQSGLHIRTFRGLGYRLEEDDS</sequence>
<dbReference type="PROSITE" id="PS51755">
    <property type="entry name" value="OMPR_PHOB"/>
    <property type="match status" value="1"/>
</dbReference>
<dbReference type="GO" id="GO:0032993">
    <property type="term" value="C:protein-DNA complex"/>
    <property type="evidence" value="ECO:0007669"/>
    <property type="project" value="TreeGrafter"/>
</dbReference>
<dbReference type="RefSeq" id="WP_073435594.1">
    <property type="nucleotide sequence ID" value="NZ_BJXU01000204.1"/>
</dbReference>
<name>A0A1M7HBE2_9GAMM</name>
<dbReference type="GO" id="GO:0000156">
    <property type="term" value="F:phosphorelay response regulator activity"/>
    <property type="evidence" value="ECO:0007669"/>
    <property type="project" value="TreeGrafter"/>
</dbReference>
<evidence type="ECO:0000256" key="1">
    <source>
        <dbReference type="ARBA" id="ARBA00022553"/>
    </source>
</evidence>
<evidence type="ECO:0000256" key="2">
    <source>
        <dbReference type="ARBA" id="ARBA00023012"/>
    </source>
</evidence>
<keyword evidence="4 7" id="KW-0238">DNA-binding</keyword>
<dbReference type="InterPro" id="IPR001789">
    <property type="entry name" value="Sig_transdc_resp-reg_receiver"/>
</dbReference>
<evidence type="ECO:0000256" key="4">
    <source>
        <dbReference type="ARBA" id="ARBA00023125"/>
    </source>
</evidence>
<keyword evidence="2" id="KW-0902">Two-component regulatory system</keyword>
<accession>A0A1M7HBE2</accession>
<keyword evidence="1 6" id="KW-0597">Phosphoprotein</keyword>
<dbReference type="Proteomes" id="UP000184123">
    <property type="component" value="Unassembled WGS sequence"/>
</dbReference>
<evidence type="ECO:0000313" key="13">
    <source>
        <dbReference type="Proteomes" id="UP000321726"/>
    </source>
</evidence>
<dbReference type="Proteomes" id="UP000321726">
    <property type="component" value="Unassembled WGS sequence"/>
</dbReference>
<evidence type="ECO:0000313" key="11">
    <source>
        <dbReference type="EMBL" id="SHM25706.1"/>
    </source>
</evidence>
<keyword evidence="13" id="KW-1185">Reference proteome</keyword>
<evidence type="ECO:0000313" key="12">
    <source>
        <dbReference type="Proteomes" id="UP000184123"/>
    </source>
</evidence>
<dbReference type="SMART" id="SM00448">
    <property type="entry name" value="REC"/>
    <property type="match status" value="1"/>
</dbReference>
<dbReference type="EMBL" id="BJXU01000204">
    <property type="protein sequence ID" value="GEN26291.1"/>
    <property type="molecule type" value="Genomic_DNA"/>
</dbReference>
<dbReference type="GO" id="GO:0005829">
    <property type="term" value="C:cytosol"/>
    <property type="evidence" value="ECO:0007669"/>
    <property type="project" value="TreeGrafter"/>
</dbReference>
<evidence type="ECO:0000256" key="5">
    <source>
        <dbReference type="ARBA" id="ARBA00023163"/>
    </source>
</evidence>
<reference evidence="11 12" key="1">
    <citation type="submission" date="2016-11" db="EMBL/GenBank/DDBJ databases">
        <authorList>
            <person name="Jaros S."/>
            <person name="Januszkiewicz K."/>
            <person name="Wedrychowicz H."/>
        </authorList>
    </citation>
    <scope>NUCLEOTIDE SEQUENCE [LARGE SCALE GENOMIC DNA]</scope>
    <source>
        <strain evidence="11 12">DSM 4740</strain>
    </source>
</reference>
<protein>
    <submittedName>
        <fullName evidence="10">DNA-binding response regulator</fullName>
    </submittedName>
    <submittedName>
        <fullName evidence="11">Transcriptional regulatory protein, C terminal</fullName>
    </submittedName>
</protein>
<evidence type="ECO:0000313" key="10">
    <source>
        <dbReference type="EMBL" id="GEN26291.1"/>
    </source>
</evidence>
<dbReference type="OrthoDB" id="9802426at2"/>
<dbReference type="Pfam" id="PF00486">
    <property type="entry name" value="Trans_reg_C"/>
    <property type="match status" value="1"/>
</dbReference>
<dbReference type="CDD" id="cd17624">
    <property type="entry name" value="REC_OmpR_PmrA-like"/>
    <property type="match status" value="1"/>
</dbReference>
<dbReference type="InterPro" id="IPR036388">
    <property type="entry name" value="WH-like_DNA-bd_sf"/>
</dbReference>
<proteinExistence type="predicted"/>
<dbReference type="Pfam" id="PF00072">
    <property type="entry name" value="Response_reg"/>
    <property type="match status" value="1"/>
</dbReference>
<dbReference type="AlphaFoldDB" id="A0A1M7HBE2"/>
<dbReference type="SMART" id="SM00862">
    <property type="entry name" value="Trans_reg_C"/>
    <property type="match status" value="1"/>
</dbReference>
<evidence type="ECO:0000256" key="7">
    <source>
        <dbReference type="PROSITE-ProRule" id="PRU01091"/>
    </source>
</evidence>
<dbReference type="Gene3D" id="3.40.50.2300">
    <property type="match status" value="1"/>
</dbReference>
<dbReference type="CDD" id="cd00383">
    <property type="entry name" value="trans_reg_C"/>
    <property type="match status" value="1"/>
</dbReference>
<feature type="DNA-binding region" description="OmpR/PhoB-type" evidence="7">
    <location>
        <begin position="124"/>
        <end position="219"/>
    </location>
</feature>
<feature type="domain" description="Response regulatory" evidence="8">
    <location>
        <begin position="2"/>
        <end position="116"/>
    </location>
</feature>
<dbReference type="FunFam" id="3.40.50.2300:FF:000002">
    <property type="entry name" value="DNA-binding response regulator PhoP"/>
    <property type="match status" value="1"/>
</dbReference>
<dbReference type="SUPFAM" id="SSF52172">
    <property type="entry name" value="CheY-like"/>
    <property type="match status" value="1"/>
</dbReference>